<keyword evidence="2" id="KW-1185">Reference proteome</keyword>
<organism evidence="1 2">
    <name type="scientific">Thalassiosira oceanica</name>
    <name type="common">Marine diatom</name>
    <dbReference type="NCBI Taxonomy" id="159749"/>
    <lineage>
        <taxon>Eukaryota</taxon>
        <taxon>Sar</taxon>
        <taxon>Stramenopiles</taxon>
        <taxon>Ochrophyta</taxon>
        <taxon>Bacillariophyta</taxon>
        <taxon>Coscinodiscophyceae</taxon>
        <taxon>Thalassiosirophycidae</taxon>
        <taxon>Thalassiosirales</taxon>
        <taxon>Thalassiosiraceae</taxon>
        <taxon>Thalassiosira</taxon>
    </lineage>
</organism>
<feature type="non-terminal residue" evidence="1">
    <location>
        <position position="112"/>
    </location>
</feature>
<dbReference type="Proteomes" id="UP000266841">
    <property type="component" value="Unassembled WGS sequence"/>
</dbReference>
<evidence type="ECO:0000313" key="2">
    <source>
        <dbReference type="Proteomes" id="UP000266841"/>
    </source>
</evidence>
<gene>
    <name evidence="1" type="ORF">THAOC_20977</name>
</gene>
<dbReference type="EMBL" id="AGNL01024078">
    <property type="protein sequence ID" value="EJK58864.1"/>
    <property type="molecule type" value="Genomic_DNA"/>
</dbReference>
<reference evidence="1 2" key="1">
    <citation type="journal article" date="2012" name="Genome Biol.">
        <title>Genome and low-iron response of an oceanic diatom adapted to chronic iron limitation.</title>
        <authorList>
            <person name="Lommer M."/>
            <person name="Specht M."/>
            <person name="Roy A.S."/>
            <person name="Kraemer L."/>
            <person name="Andreson R."/>
            <person name="Gutowska M.A."/>
            <person name="Wolf J."/>
            <person name="Bergner S.V."/>
            <person name="Schilhabel M.B."/>
            <person name="Klostermeier U.C."/>
            <person name="Beiko R.G."/>
            <person name="Rosenstiel P."/>
            <person name="Hippler M."/>
            <person name="Laroche J."/>
        </authorList>
    </citation>
    <scope>NUCLEOTIDE SEQUENCE [LARGE SCALE GENOMIC DNA]</scope>
    <source>
        <strain evidence="1 2">CCMP1005</strain>
    </source>
</reference>
<protein>
    <submittedName>
        <fullName evidence="1">Uncharacterized protein</fullName>
    </submittedName>
</protein>
<evidence type="ECO:0000313" key="1">
    <source>
        <dbReference type="EMBL" id="EJK58864.1"/>
    </source>
</evidence>
<name>K0S232_THAOC</name>
<comment type="caution">
    <text evidence="1">The sequence shown here is derived from an EMBL/GenBank/DDBJ whole genome shotgun (WGS) entry which is preliminary data.</text>
</comment>
<dbReference type="AlphaFoldDB" id="K0S232"/>
<proteinExistence type="predicted"/>
<accession>K0S232</accession>
<sequence length="112" mass="12625">MIVNENALPPKRDFLHYLARLPTCRADRERAKTWAGDEALAKRRVSLIFSAFNTDERARNGDVGKSSIVLANAAAGRDERHRLTTSAERRRNLGKDDRTMFDIVAMRQGKAA</sequence>